<proteinExistence type="predicted"/>
<keyword evidence="3" id="KW-0680">Restriction system</keyword>
<protein>
    <submittedName>
        <fullName evidence="5">DNA cytosine methyltransferase</fullName>
    </submittedName>
</protein>
<dbReference type="EMBL" id="JABAHZ010000009">
    <property type="protein sequence ID" value="NLR82269.1"/>
    <property type="molecule type" value="Genomic_DNA"/>
</dbReference>
<dbReference type="GO" id="GO:0032259">
    <property type="term" value="P:methylation"/>
    <property type="evidence" value="ECO:0007669"/>
    <property type="project" value="UniProtKB-KW"/>
</dbReference>
<dbReference type="Pfam" id="PF00145">
    <property type="entry name" value="DNA_methylase"/>
    <property type="match status" value="1"/>
</dbReference>
<reference evidence="5 6" key="1">
    <citation type="submission" date="2020-04" db="EMBL/GenBank/DDBJ databases">
        <authorList>
            <person name="Yin C."/>
        </authorList>
    </citation>
    <scope>NUCLEOTIDE SEQUENCE [LARGE SCALE GENOMIC DNA]</scope>
    <source>
        <strain evidence="5 6">Ak56</strain>
    </source>
</reference>
<dbReference type="Proteomes" id="UP000552864">
    <property type="component" value="Unassembled WGS sequence"/>
</dbReference>
<evidence type="ECO:0000256" key="1">
    <source>
        <dbReference type="ARBA" id="ARBA00022603"/>
    </source>
</evidence>
<dbReference type="GO" id="GO:0009307">
    <property type="term" value="P:DNA restriction-modification system"/>
    <property type="evidence" value="ECO:0007669"/>
    <property type="project" value="UniProtKB-KW"/>
</dbReference>
<gene>
    <name evidence="5" type="ORF">HGH91_26875</name>
</gene>
<evidence type="ECO:0000256" key="4">
    <source>
        <dbReference type="ARBA" id="ARBA00047422"/>
    </source>
</evidence>
<evidence type="ECO:0000256" key="2">
    <source>
        <dbReference type="ARBA" id="ARBA00022679"/>
    </source>
</evidence>
<sequence length="64" mass="6981">MVLLDLFSGAGGFALGMMQAGFKFSAHYFSEIDPHAVACYRPTDTTGMRTPARVPGRLDTTWVI</sequence>
<keyword evidence="1 5" id="KW-0489">Methyltransferase</keyword>
<dbReference type="SUPFAM" id="SSF53335">
    <property type="entry name" value="S-adenosyl-L-methionine-dependent methyltransferases"/>
    <property type="match status" value="1"/>
</dbReference>
<organism evidence="5 6">
    <name type="scientific">Chitinophaga eiseniae</name>
    <dbReference type="NCBI Taxonomy" id="634771"/>
    <lineage>
        <taxon>Bacteria</taxon>
        <taxon>Pseudomonadati</taxon>
        <taxon>Bacteroidota</taxon>
        <taxon>Chitinophagia</taxon>
        <taxon>Chitinophagales</taxon>
        <taxon>Chitinophagaceae</taxon>
        <taxon>Chitinophaga</taxon>
    </lineage>
</organism>
<comment type="caution">
    <text evidence="5">The sequence shown here is derived from an EMBL/GenBank/DDBJ whole genome shotgun (WGS) entry which is preliminary data.</text>
</comment>
<evidence type="ECO:0000256" key="3">
    <source>
        <dbReference type="ARBA" id="ARBA00022747"/>
    </source>
</evidence>
<comment type="catalytic activity">
    <reaction evidence="4">
        <text>a 2'-deoxycytidine in DNA + S-adenosyl-L-methionine = a 5-methyl-2'-deoxycytidine in DNA + S-adenosyl-L-homocysteine + H(+)</text>
        <dbReference type="Rhea" id="RHEA:13681"/>
        <dbReference type="Rhea" id="RHEA-COMP:11369"/>
        <dbReference type="Rhea" id="RHEA-COMP:11370"/>
        <dbReference type="ChEBI" id="CHEBI:15378"/>
        <dbReference type="ChEBI" id="CHEBI:57856"/>
        <dbReference type="ChEBI" id="CHEBI:59789"/>
        <dbReference type="ChEBI" id="CHEBI:85452"/>
        <dbReference type="ChEBI" id="CHEBI:85454"/>
        <dbReference type="EC" id="2.1.1.37"/>
    </reaction>
</comment>
<keyword evidence="6" id="KW-1185">Reference proteome</keyword>
<accession>A0A847SW13</accession>
<evidence type="ECO:0000313" key="5">
    <source>
        <dbReference type="EMBL" id="NLR82269.1"/>
    </source>
</evidence>
<dbReference type="InterPro" id="IPR001525">
    <property type="entry name" value="C5_MeTfrase"/>
</dbReference>
<dbReference type="GO" id="GO:0003886">
    <property type="term" value="F:DNA (cytosine-5-)-methyltransferase activity"/>
    <property type="evidence" value="ECO:0007669"/>
    <property type="project" value="UniProtKB-EC"/>
</dbReference>
<evidence type="ECO:0000313" key="6">
    <source>
        <dbReference type="Proteomes" id="UP000552864"/>
    </source>
</evidence>
<name>A0A847SW13_9BACT</name>
<dbReference type="RefSeq" id="WP_168742203.1">
    <property type="nucleotide sequence ID" value="NZ_JABAHZ010000009.1"/>
</dbReference>
<dbReference type="AlphaFoldDB" id="A0A847SW13"/>
<dbReference type="Gene3D" id="3.40.50.150">
    <property type="entry name" value="Vaccinia Virus protein VP39"/>
    <property type="match status" value="1"/>
</dbReference>
<dbReference type="InterPro" id="IPR029063">
    <property type="entry name" value="SAM-dependent_MTases_sf"/>
</dbReference>
<keyword evidence="2 5" id="KW-0808">Transferase</keyword>